<keyword evidence="1" id="KW-0472">Membrane</keyword>
<proteinExistence type="predicted"/>
<feature type="non-terminal residue" evidence="2">
    <location>
        <position position="67"/>
    </location>
</feature>
<gene>
    <name evidence="2" type="ORF">METZ01_LOCUS325180</name>
</gene>
<keyword evidence="1" id="KW-1133">Transmembrane helix</keyword>
<name>A0A382PGH3_9ZZZZ</name>
<sequence>MAAPPLHPDLMPSLRQLVRGLEILVWALPFSLVVCMQEIMGSEWESWGVLPLLLAMTLLWYGTSRMK</sequence>
<protein>
    <submittedName>
        <fullName evidence="2">Uncharacterized protein</fullName>
    </submittedName>
</protein>
<keyword evidence="1" id="KW-0812">Transmembrane</keyword>
<reference evidence="2" key="1">
    <citation type="submission" date="2018-05" db="EMBL/GenBank/DDBJ databases">
        <authorList>
            <person name="Lanie J.A."/>
            <person name="Ng W.-L."/>
            <person name="Kazmierczak K.M."/>
            <person name="Andrzejewski T.M."/>
            <person name="Davidsen T.M."/>
            <person name="Wayne K.J."/>
            <person name="Tettelin H."/>
            <person name="Glass J.I."/>
            <person name="Rusch D."/>
            <person name="Podicherti R."/>
            <person name="Tsui H.-C.T."/>
            <person name="Winkler M.E."/>
        </authorList>
    </citation>
    <scope>NUCLEOTIDE SEQUENCE</scope>
</reference>
<feature type="transmembrane region" description="Helical" evidence="1">
    <location>
        <begin position="46"/>
        <end position="63"/>
    </location>
</feature>
<dbReference type="EMBL" id="UINC01107160">
    <property type="protein sequence ID" value="SVC72326.1"/>
    <property type="molecule type" value="Genomic_DNA"/>
</dbReference>
<evidence type="ECO:0000313" key="2">
    <source>
        <dbReference type="EMBL" id="SVC72326.1"/>
    </source>
</evidence>
<accession>A0A382PGH3</accession>
<evidence type="ECO:0000256" key="1">
    <source>
        <dbReference type="SAM" id="Phobius"/>
    </source>
</evidence>
<organism evidence="2">
    <name type="scientific">marine metagenome</name>
    <dbReference type="NCBI Taxonomy" id="408172"/>
    <lineage>
        <taxon>unclassified sequences</taxon>
        <taxon>metagenomes</taxon>
        <taxon>ecological metagenomes</taxon>
    </lineage>
</organism>
<dbReference type="AlphaFoldDB" id="A0A382PGH3"/>